<dbReference type="InterPro" id="IPR008969">
    <property type="entry name" value="CarboxyPept-like_regulatory"/>
</dbReference>
<dbReference type="Proteomes" id="UP000289792">
    <property type="component" value="Unassembled WGS sequence"/>
</dbReference>
<evidence type="ECO:0000256" key="6">
    <source>
        <dbReference type="ARBA" id="ARBA00023136"/>
    </source>
</evidence>
<evidence type="ECO:0000256" key="5">
    <source>
        <dbReference type="ARBA" id="ARBA00023077"/>
    </source>
</evidence>
<gene>
    <name evidence="12" type="ORF">ESZ48_15170</name>
</gene>
<dbReference type="PROSITE" id="PS52016">
    <property type="entry name" value="TONB_DEPENDENT_REC_3"/>
    <property type="match status" value="1"/>
</dbReference>
<dbReference type="OrthoDB" id="8670144at2"/>
<organism evidence="12 13">
    <name type="scientific">Gelidibacter gilvus</name>
    <dbReference type="NCBI Taxonomy" id="59602"/>
    <lineage>
        <taxon>Bacteria</taxon>
        <taxon>Pseudomonadati</taxon>
        <taxon>Bacteroidota</taxon>
        <taxon>Flavobacteriia</taxon>
        <taxon>Flavobacteriales</taxon>
        <taxon>Flavobacteriaceae</taxon>
        <taxon>Gelidibacter</taxon>
    </lineage>
</organism>
<dbReference type="RefSeq" id="WP_129018352.1">
    <property type="nucleotide sequence ID" value="NZ_SDDZ01000011.1"/>
</dbReference>
<evidence type="ECO:0000256" key="8">
    <source>
        <dbReference type="PROSITE-ProRule" id="PRU01360"/>
    </source>
</evidence>
<dbReference type="AlphaFoldDB" id="A0A4Q0XCS6"/>
<feature type="domain" description="TonB-dependent receptor plug" evidence="11">
    <location>
        <begin position="118"/>
        <end position="220"/>
    </location>
</feature>
<dbReference type="GO" id="GO:0015344">
    <property type="term" value="F:siderophore uptake transmembrane transporter activity"/>
    <property type="evidence" value="ECO:0007669"/>
    <property type="project" value="TreeGrafter"/>
</dbReference>
<comment type="similarity">
    <text evidence="8 9">Belongs to the TonB-dependent receptor family.</text>
</comment>
<dbReference type="Gene3D" id="2.60.40.1120">
    <property type="entry name" value="Carboxypeptidase-like, regulatory domain"/>
    <property type="match status" value="1"/>
</dbReference>
<keyword evidence="4 8" id="KW-0812">Transmembrane</keyword>
<keyword evidence="12" id="KW-0675">Receptor</keyword>
<keyword evidence="13" id="KW-1185">Reference proteome</keyword>
<reference evidence="12 13" key="1">
    <citation type="submission" date="2019-01" db="EMBL/GenBank/DDBJ databases">
        <title>Genome sequence of the Antarctic species Gelidibacter gilvus ACAM 158(T).</title>
        <authorList>
            <person name="Bowman J.P."/>
        </authorList>
    </citation>
    <scope>NUCLEOTIDE SEQUENCE [LARGE SCALE GENOMIC DNA]</scope>
    <source>
        <strain evidence="12 13">IC158</strain>
    </source>
</reference>
<name>A0A4Q0XCS6_9FLAO</name>
<dbReference type="InterPro" id="IPR036942">
    <property type="entry name" value="Beta-barrel_TonB_sf"/>
</dbReference>
<evidence type="ECO:0000256" key="4">
    <source>
        <dbReference type="ARBA" id="ARBA00022692"/>
    </source>
</evidence>
<evidence type="ECO:0000313" key="12">
    <source>
        <dbReference type="EMBL" id="RXJ45732.1"/>
    </source>
</evidence>
<keyword evidence="3 8" id="KW-1134">Transmembrane beta strand</keyword>
<dbReference type="Gene3D" id="2.170.130.10">
    <property type="entry name" value="TonB-dependent receptor, plug domain"/>
    <property type="match status" value="1"/>
</dbReference>
<evidence type="ECO:0000256" key="1">
    <source>
        <dbReference type="ARBA" id="ARBA00004571"/>
    </source>
</evidence>
<dbReference type="InterPro" id="IPR000531">
    <property type="entry name" value="Beta-barrel_TonB"/>
</dbReference>
<dbReference type="GO" id="GO:0009279">
    <property type="term" value="C:cell outer membrane"/>
    <property type="evidence" value="ECO:0007669"/>
    <property type="project" value="UniProtKB-SubCell"/>
</dbReference>
<keyword evidence="7 8" id="KW-0998">Cell outer membrane</keyword>
<dbReference type="Pfam" id="PF00593">
    <property type="entry name" value="TonB_dep_Rec_b-barrel"/>
    <property type="match status" value="1"/>
</dbReference>
<dbReference type="SUPFAM" id="SSF56935">
    <property type="entry name" value="Porins"/>
    <property type="match status" value="1"/>
</dbReference>
<proteinExistence type="inferred from homology"/>
<keyword evidence="2 8" id="KW-0813">Transport</keyword>
<dbReference type="EMBL" id="SDDZ01000011">
    <property type="protein sequence ID" value="RXJ45732.1"/>
    <property type="molecule type" value="Genomic_DNA"/>
</dbReference>
<evidence type="ECO:0000259" key="11">
    <source>
        <dbReference type="Pfam" id="PF07715"/>
    </source>
</evidence>
<keyword evidence="5 9" id="KW-0798">TonB box</keyword>
<dbReference type="GO" id="GO:0044718">
    <property type="term" value="P:siderophore transmembrane transport"/>
    <property type="evidence" value="ECO:0007669"/>
    <property type="project" value="TreeGrafter"/>
</dbReference>
<keyword evidence="6 8" id="KW-0472">Membrane</keyword>
<evidence type="ECO:0000313" key="13">
    <source>
        <dbReference type="Proteomes" id="UP000289792"/>
    </source>
</evidence>
<sequence>MKYFILSAWLLFIMTTFSQSELKGVIKSDLQEPITGATIYLEELQKGTITNFEGFYTLKDIPEGTYTITVRMLGYQTKQEKIAFGSNDIEIYSTTLKEDYGSLDEVVISASRNPEYLSEIPASITVVNSAALKEFTKLSSNINEILAFTVPGLAVSTGTSSNWGQTLRGRSLLVMVDGIPQSTPLRNGQLGIKSINPNDVSRVEVIKGATSIFGNGGNGGFINYITKSPNIAEKMSGTTEIWGTSQISDTEDALGYGVYQSFTGHLNNFNYYVSGSVEHSGNKYDAEGTPLLPTYGFDNTTIYSTYGKLEYLLSENQKLTINGNLYKSLQDSPFIPVFADVQVFNKEGDYALQSGYGVKGSVPGEQPTGSQLINGRLKYNLNSIFSGTTDFESDLYYSKAKSIFFYSDKFENGGQSVINSEKYGLRPNFNTRINPYDGVDISLIYGLDLLRDRTNQGLLDGRLWVPNIELMSVAPYLQTTLKLNKKWVFKGGIRYDDLKMDIVDYNTLPYSPKGDGNFNPSVSVQGGELAFKNLAFNLGLRYIERQEFIPYISYSQGFSIADLGSILRSAIAENINNIQLEPAVTNNYEFGLISKFNNLRLEAVGYYSTSNLGTGVVFSDELNTFIPSEQPQKIFGGEVAIDYTFPNNKLFLGASYSYVEGLKNATGDENNLSYVGGDVISAPKLTAHITWKPIEKISASLRVLNLGDRKRFDPFQDAEGNFAFRHTEFPVKGYTVVNLSTTFEIKPNIDISLGINNLLNAYYLPARSQWAAPLRSFTVAGEGANARLGVTYNF</sequence>
<dbReference type="PANTHER" id="PTHR30069">
    <property type="entry name" value="TONB-DEPENDENT OUTER MEMBRANE RECEPTOR"/>
    <property type="match status" value="1"/>
</dbReference>
<accession>A0A4Q0XCS6</accession>
<evidence type="ECO:0000256" key="3">
    <source>
        <dbReference type="ARBA" id="ARBA00022452"/>
    </source>
</evidence>
<dbReference type="PANTHER" id="PTHR30069:SF42">
    <property type="entry name" value="FERRIC AEROBACTIN RECEPTOR"/>
    <property type="match status" value="1"/>
</dbReference>
<feature type="domain" description="TonB-dependent receptor-like beta-barrel" evidence="10">
    <location>
        <begin position="320"/>
        <end position="758"/>
    </location>
</feature>
<protein>
    <submittedName>
        <fullName evidence="12">TonB-dependent receptor</fullName>
    </submittedName>
</protein>
<dbReference type="SUPFAM" id="SSF49464">
    <property type="entry name" value="Carboxypeptidase regulatory domain-like"/>
    <property type="match status" value="1"/>
</dbReference>
<dbReference type="InterPro" id="IPR039426">
    <property type="entry name" value="TonB-dep_rcpt-like"/>
</dbReference>
<comment type="caution">
    <text evidence="12">The sequence shown here is derived from an EMBL/GenBank/DDBJ whole genome shotgun (WGS) entry which is preliminary data.</text>
</comment>
<evidence type="ECO:0000256" key="2">
    <source>
        <dbReference type="ARBA" id="ARBA00022448"/>
    </source>
</evidence>
<dbReference type="Gene3D" id="2.40.170.20">
    <property type="entry name" value="TonB-dependent receptor, beta-barrel domain"/>
    <property type="match status" value="1"/>
</dbReference>
<evidence type="ECO:0000259" key="10">
    <source>
        <dbReference type="Pfam" id="PF00593"/>
    </source>
</evidence>
<dbReference type="InterPro" id="IPR037066">
    <property type="entry name" value="Plug_dom_sf"/>
</dbReference>
<evidence type="ECO:0000256" key="9">
    <source>
        <dbReference type="RuleBase" id="RU003357"/>
    </source>
</evidence>
<dbReference type="Pfam" id="PF07715">
    <property type="entry name" value="Plug"/>
    <property type="match status" value="1"/>
</dbReference>
<dbReference type="Pfam" id="PF13715">
    <property type="entry name" value="CarbopepD_reg_2"/>
    <property type="match status" value="1"/>
</dbReference>
<comment type="subcellular location">
    <subcellularLocation>
        <location evidence="1 8">Cell outer membrane</location>
        <topology evidence="1 8">Multi-pass membrane protein</topology>
    </subcellularLocation>
</comment>
<dbReference type="InterPro" id="IPR012910">
    <property type="entry name" value="Plug_dom"/>
</dbReference>
<evidence type="ECO:0000256" key="7">
    <source>
        <dbReference type="ARBA" id="ARBA00023237"/>
    </source>
</evidence>